<dbReference type="InterPro" id="IPR036421">
    <property type="entry name" value="Fe_dep_repressor_sf"/>
</dbReference>
<dbReference type="GO" id="GO:0046983">
    <property type="term" value="F:protein dimerization activity"/>
    <property type="evidence" value="ECO:0007669"/>
    <property type="project" value="InterPro"/>
</dbReference>
<evidence type="ECO:0000256" key="8">
    <source>
        <dbReference type="ARBA" id="ARBA00023159"/>
    </source>
</evidence>
<evidence type="ECO:0000313" key="14">
    <source>
        <dbReference type="Proteomes" id="UP000198304"/>
    </source>
</evidence>
<dbReference type="GO" id="GO:0003677">
    <property type="term" value="F:DNA binding"/>
    <property type="evidence" value="ECO:0007669"/>
    <property type="project" value="UniProtKB-KW"/>
</dbReference>
<dbReference type="InterPro" id="IPR036390">
    <property type="entry name" value="WH_DNA-bd_sf"/>
</dbReference>
<name>A0A239B9U7_9FIRM</name>
<keyword evidence="10" id="KW-0464">Manganese</keyword>
<keyword evidence="9" id="KW-0804">Transcription</keyword>
<keyword evidence="14" id="KW-1185">Reference proteome</keyword>
<accession>A0A239B9U7</accession>
<evidence type="ECO:0000256" key="6">
    <source>
        <dbReference type="ARBA" id="ARBA00023015"/>
    </source>
</evidence>
<dbReference type="SUPFAM" id="SSF46785">
    <property type="entry name" value="Winged helix' DNA-binding domain"/>
    <property type="match status" value="1"/>
</dbReference>
<dbReference type="InterPro" id="IPR022687">
    <property type="entry name" value="HTH_DTXR"/>
</dbReference>
<dbReference type="SUPFAM" id="SSF47979">
    <property type="entry name" value="Iron-dependent repressor protein, dimerization domain"/>
    <property type="match status" value="1"/>
</dbReference>
<dbReference type="PANTHER" id="PTHR33238">
    <property type="entry name" value="IRON (METAL) DEPENDENT REPRESSOR, DTXR FAMILY"/>
    <property type="match status" value="1"/>
</dbReference>
<dbReference type="RefSeq" id="WP_089281569.1">
    <property type="nucleotide sequence ID" value="NZ_FZOJ01000003.1"/>
</dbReference>
<dbReference type="Pfam" id="PF02742">
    <property type="entry name" value="Fe_dep_repr_C"/>
    <property type="match status" value="1"/>
</dbReference>
<protein>
    <recommendedName>
        <fullName evidence="11">Manganese transport regulator</fullName>
    </recommendedName>
</protein>
<evidence type="ECO:0000256" key="5">
    <source>
        <dbReference type="ARBA" id="ARBA00022491"/>
    </source>
</evidence>
<dbReference type="GO" id="GO:0046914">
    <property type="term" value="F:transition metal ion binding"/>
    <property type="evidence" value="ECO:0007669"/>
    <property type="project" value="InterPro"/>
</dbReference>
<dbReference type="OrthoDB" id="9791355at2"/>
<evidence type="ECO:0000256" key="2">
    <source>
        <dbReference type="ARBA" id="ARBA00007871"/>
    </source>
</evidence>
<sequence>MNNKEKYHTVRGYELQKRGQKLLTHSMEDYLEMIYRTSMKEGYVRMNVLAQQLNVQVSSATKMVQKLASVGLVDYKKYGIVHLTDKGKEIGAFLYNRHNIVLEFLKLLGVEEKILTNTEMIEHGINIHVLKYIDLLNQFFKSHPDIEEKFKEYKINHNHL</sequence>
<keyword evidence="5" id="KW-0678">Repressor</keyword>
<proteinExistence type="inferred from homology"/>
<dbReference type="SMART" id="SM00529">
    <property type="entry name" value="HTH_DTXR"/>
    <property type="match status" value="1"/>
</dbReference>
<evidence type="ECO:0000256" key="9">
    <source>
        <dbReference type="ARBA" id="ARBA00023163"/>
    </source>
</evidence>
<evidence type="ECO:0000256" key="7">
    <source>
        <dbReference type="ARBA" id="ARBA00023125"/>
    </source>
</evidence>
<evidence type="ECO:0000256" key="4">
    <source>
        <dbReference type="ARBA" id="ARBA00022490"/>
    </source>
</evidence>
<comment type="subcellular location">
    <subcellularLocation>
        <location evidence="1">Cytoplasm</location>
    </subcellularLocation>
</comment>
<organism evidence="13 14">
    <name type="scientific">Anaerovirgula multivorans</name>
    <dbReference type="NCBI Taxonomy" id="312168"/>
    <lineage>
        <taxon>Bacteria</taxon>
        <taxon>Bacillati</taxon>
        <taxon>Bacillota</taxon>
        <taxon>Clostridia</taxon>
        <taxon>Peptostreptococcales</taxon>
        <taxon>Natronincolaceae</taxon>
        <taxon>Anaerovirgula</taxon>
    </lineage>
</organism>
<dbReference type="Gene3D" id="1.10.10.10">
    <property type="entry name" value="Winged helix-like DNA-binding domain superfamily/Winged helix DNA-binding domain"/>
    <property type="match status" value="1"/>
</dbReference>
<keyword evidence="8" id="KW-0010">Activator</keyword>
<keyword evidence="7" id="KW-0238">DNA-binding</keyword>
<evidence type="ECO:0000259" key="12">
    <source>
        <dbReference type="PROSITE" id="PS50944"/>
    </source>
</evidence>
<keyword evidence="6" id="KW-0805">Transcription regulation</keyword>
<dbReference type="Proteomes" id="UP000198304">
    <property type="component" value="Unassembled WGS sequence"/>
</dbReference>
<evidence type="ECO:0000256" key="11">
    <source>
        <dbReference type="ARBA" id="ARBA00032593"/>
    </source>
</evidence>
<feature type="domain" description="HTH dtxR-type" evidence="12">
    <location>
        <begin position="23"/>
        <end position="84"/>
    </location>
</feature>
<dbReference type="InterPro" id="IPR036388">
    <property type="entry name" value="WH-like_DNA-bd_sf"/>
</dbReference>
<evidence type="ECO:0000256" key="3">
    <source>
        <dbReference type="ARBA" id="ARBA00011738"/>
    </source>
</evidence>
<comment type="subunit">
    <text evidence="3">Homodimer.</text>
</comment>
<comment type="similarity">
    <text evidence="2">Belongs to the DtxR/MntR family.</text>
</comment>
<dbReference type="EMBL" id="FZOJ01000003">
    <property type="protein sequence ID" value="SNS03873.1"/>
    <property type="molecule type" value="Genomic_DNA"/>
</dbReference>
<evidence type="ECO:0000256" key="10">
    <source>
        <dbReference type="ARBA" id="ARBA00023211"/>
    </source>
</evidence>
<dbReference type="Pfam" id="PF01325">
    <property type="entry name" value="Fe_dep_repress"/>
    <property type="match status" value="1"/>
</dbReference>
<dbReference type="Gene3D" id="1.10.60.10">
    <property type="entry name" value="Iron dependent repressor, metal binding and dimerisation domain"/>
    <property type="match status" value="1"/>
</dbReference>
<dbReference type="GO" id="GO:0003700">
    <property type="term" value="F:DNA-binding transcription factor activity"/>
    <property type="evidence" value="ECO:0007669"/>
    <property type="project" value="InterPro"/>
</dbReference>
<dbReference type="InterPro" id="IPR001367">
    <property type="entry name" value="Fe_dep_repressor"/>
</dbReference>
<keyword evidence="4" id="KW-0963">Cytoplasm</keyword>
<evidence type="ECO:0000256" key="1">
    <source>
        <dbReference type="ARBA" id="ARBA00004496"/>
    </source>
</evidence>
<gene>
    <name evidence="13" type="ORF">SAMN05446037_100366</name>
</gene>
<dbReference type="PANTHER" id="PTHR33238:SF11">
    <property type="entry name" value="TRANSCRIPTIONAL REGULATOR MNTR"/>
    <property type="match status" value="1"/>
</dbReference>
<dbReference type="AlphaFoldDB" id="A0A239B9U7"/>
<reference evidence="14" key="1">
    <citation type="submission" date="2017-06" db="EMBL/GenBank/DDBJ databases">
        <authorList>
            <person name="Varghese N."/>
            <person name="Submissions S."/>
        </authorList>
    </citation>
    <scope>NUCLEOTIDE SEQUENCE [LARGE SCALE GENOMIC DNA]</scope>
    <source>
        <strain evidence="14">SCA</strain>
    </source>
</reference>
<evidence type="ECO:0000313" key="13">
    <source>
        <dbReference type="EMBL" id="SNS03873.1"/>
    </source>
</evidence>
<dbReference type="InterPro" id="IPR022689">
    <property type="entry name" value="Iron_dep_repressor"/>
</dbReference>
<dbReference type="GO" id="GO:0005737">
    <property type="term" value="C:cytoplasm"/>
    <property type="evidence" value="ECO:0007669"/>
    <property type="project" value="UniProtKB-SubCell"/>
</dbReference>
<dbReference type="PROSITE" id="PS50944">
    <property type="entry name" value="HTH_DTXR"/>
    <property type="match status" value="1"/>
</dbReference>
<dbReference type="InterPro" id="IPR050536">
    <property type="entry name" value="DtxR_MntR_Metal-Reg"/>
</dbReference>